<dbReference type="SUPFAM" id="SSF50729">
    <property type="entry name" value="PH domain-like"/>
    <property type="match status" value="1"/>
</dbReference>
<dbReference type="PANTHER" id="PTHR14336">
    <property type="entry name" value="TANDEM PH DOMAIN CONTAINING PROTEIN"/>
    <property type="match status" value="1"/>
</dbReference>
<protein>
    <submittedName>
        <fullName evidence="2">Phosphatidylinositol kinase</fullName>
    </submittedName>
</protein>
<accession>A0A1V9YI44</accession>
<dbReference type="EMBL" id="JNBS01003779">
    <property type="protein sequence ID" value="OQR85347.1"/>
    <property type="molecule type" value="Genomic_DNA"/>
</dbReference>
<proteinExistence type="predicted"/>
<dbReference type="SMART" id="SM00233">
    <property type="entry name" value="PH"/>
    <property type="match status" value="1"/>
</dbReference>
<evidence type="ECO:0000259" key="1">
    <source>
        <dbReference type="PROSITE" id="PS50003"/>
    </source>
</evidence>
<reference evidence="2 3" key="1">
    <citation type="journal article" date="2014" name="Genome Biol. Evol.">
        <title>The secreted proteins of Achlya hypogyna and Thraustotheca clavata identify the ancestral oomycete secretome and reveal gene acquisitions by horizontal gene transfer.</title>
        <authorList>
            <person name="Misner I."/>
            <person name="Blouin N."/>
            <person name="Leonard G."/>
            <person name="Richards T.A."/>
            <person name="Lane C.E."/>
        </authorList>
    </citation>
    <scope>NUCLEOTIDE SEQUENCE [LARGE SCALE GENOMIC DNA]</scope>
    <source>
        <strain evidence="2 3">ATCC 34112</strain>
    </source>
</reference>
<keyword evidence="3" id="KW-1185">Reference proteome</keyword>
<dbReference type="STRING" id="74557.A0A1V9YI44"/>
<gene>
    <name evidence="2" type="ORF">THRCLA_10715</name>
</gene>
<dbReference type="OrthoDB" id="70854at2759"/>
<name>A0A1V9YI44_9STRA</name>
<dbReference type="PROSITE" id="PS50003">
    <property type="entry name" value="PH_DOMAIN"/>
    <property type="match status" value="1"/>
</dbReference>
<comment type="caution">
    <text evidence="2">The sequence shown here is derived from an EMBL/GenBank/DDBJ whole genome shotgun (WGS) entry which is preliminary data.</text>
</comment>
<sequence>MTEDLPSVDTLYPYGTTWNGCEDDTNDVETWLPVRGLVHSKESVRFRETLANVLEDVHAQISPEELEARATTPEYKLEEGDWVAKDVMTSTGANGNDVSNVIKTMARLPQELLVEDSSNNAPESDGPTVFGWLKKRGQGNTSMKKRFMQLEGNVIAYYKREVDNAKYSRNERIKLQQGMIELDKISCFQPCAEKELWWAFELVTTNRTWVLQADSEVEYMKWVNALCHTVSYHVVNIVYRRMLCLQEVRATAKTDVRCNVCR</sequence>
<keyword evidence="2" id="KW-0808">Transferase</keyword>
<dbReference type="Pfam" id="PF00169">
    <property type="entry name" value="PH"/>
    <property type="match status" value="1"/>
</dbReference>
<dbReference type="Proteomes" id="UP000243217">
    <property type="component" value="Unassembled WGS sequence"/>
</dbReference>
<keyword evidence="2" id="KW-0418">Kinase</keyword>
<organism evidence="2 3">
    <name type="scientific">Thraustotheca clavata</name>
    <dbReference type="NCBI Taxonomy" id="74557"/>
    <lineage>
        <taxon>Eukaryota</taxon>
        <taxon>Sar</taxon>
        <taxon>Stramenopiles</taxon>
        <taxon>Oomycota</taxon>
        <taxon>Saprolegniomycetes</taxon>
        <taxon>Saprolegniales</taxon>
        <taxon>Achlyaceae</taxon>
        <taxon>Thraustotheca</taxon>
    </lineage>
</organism>
<dbReference type="GO" id="GO:0016301">
    <property type="term" value="F:kinase activity"/>
    <property type="evidence" value="ECO:0007669"/>
    <property type="project" value="UniProtKB-KW"/>
</dbReference>
<dbReference type="InterPro" id="IPR011993">
    <property type="entry name" value="PH-like_dom_sf"/>
</dbReference>
<dbReference type="AlphaFoldDB" id="A0A1V9YI44"/>
<dbReference type="InterPro" id="IPR001849">
    <property type="entry name" value="PH_domain"/>
</dbReference>
<dbReference type="Gene3D" id="2.30.29.30">
    <property type="entry name" value="Pleckstrin-homology domain (PH domain)/Phosphotyrosine-binding domain (PTB)"/>
    <property type="match status" value="1"/>
</dbReference>
<feature type="domain" description="PH" evidence="1">
    <location>
        <begin position="126"/>
        <end position="231"/>
    </location>
</feature>
<dbReference type="PANTHER" id="PTHR14336:SF8">
    <property type="entry name" value="PROTEIN OPY1"/>
    <property type="match status" value="1"/>
</dbReference>
<dbReference type="InterPro" id="IPR051707">
    <property type="entry name" value="PI-Interact_SigTrans_Reg"/>
</dbReference>
<dbReference type="CDD" id="cd00821">
    <property type="entry name" value="PH"/>
    <property type="match status" value="1"/>
</dbReference>
<evidence type="ECO:0000313" key="2">
    <source>
        <dbReference type="EMBL" id="OQR85347.1"/>
    </source>
</evidence>
<evidence type="ECO:0000313" key="3">
    <source>
        <dbReference type="Proteomes" id="UP000243217"/>
    </source>
</evidence>